<accession>B8EMI5</accession>
<organism evidence="3 4">
    <name type="scientific">Methylocella silvestris (strain DSM 15510 / CIP 108128 / LMG 27833 / NCIMB 13906 / BL2)</name>
    <dbReference type="NCBI Taxonomy" id="395965"/>
    <lineage>
        <taxon>Bacteria</taxon>
        <taxon>Pseudomonadati</taxon>
        <taxon>Pseudomonadota</taxon>
        <taxon>Alphaproteobacteria</taxon>
        <taxon>Hyphomicrobiales</taxon>
        <taxon>Beijerinckiaceae</taxon>
        <taxon>Methylocella</taxon>
    </lineage>
</organism>
<dbReference type="InterPro" id="IPR006015">
    <property type="entry name" value="Universal_stress_UspA"/>
</dbReference>
<evidence type="ECO:0000259" key="2">
    <source>
        <dbReference type="Pfam" id="PF00582"/>
    </source>
</evidence>
<dbReference type="AlphaFoldDB" id="B8EMI5"/>
<proteinExistence type="inferred from homology"/>
<dbReference type="InterPro" id="IPR014729">
    <property type="entry name" value="Rossmann-like_a/b/a_fold"/>
</dbReference>
<evidence type="ECO:0000256" key="1">
    <source>
        <dbReference type="ARBA" id="ARBA00008791"/>
    </source>
</evidence>
<evidence type="ECO:0000313" key="3">
    <source>
        <dbReference type="EMBL" id="ACK52113.1"/>
    </source>
</evidence>
<dbReference type="KEGG" id="msl:Msil_3206"/>
<dbReference type="PANTHER" id="PTHR46268:SF6">
    <property type="entry name" value="UNIVERSAL STRESS PROTEIN UP12"/>
    <property type="match status" value="1"/>
</dbReference>
<dbReference type="SUPFAM" id="SSF52402">
    <property type="entry name" value="Adenine nucleotide alpha hydrolases-like"/>
    <property type="match status" value="1"/>
</dbReference>
<gene>
    <name evidence="3" type="ordered locus">Msil_3206</name>
</gene>
<dbReference type="EMBL" id="CP001280">
    <property type="protein sequence ID" value="ACK52113.1"/>
    <property type="molecule type" value="Genomic_DNA"/>
</dbReference>
<evidence type="ECO:0000313" key="4">
    <source>
        <dbReference type="Proteomes" id="UP000002257"/>
    </source>
</evidence>
<dbReference type="PRINTS" id="PR01438">
    <property type="entry name" value="UNVRSLSTRESS"/>
</dbReference>
<dbReference type="PANTHER" id="PTHR46268">
    <property type="entry name" value="STRESS RESPONSE PROTEIN NHAX"/>
    <property type="match status" value="1"/>
</dbReference>
<protein>
    <submittedName>
        <fullName evidence="3">UspA domain protein</fullName>
    </submittedName>
</protein>
<name>B8EMI5_METSB</name>
<comment type="similarity">
    <text evidence="1">Belongs to the universal stress protein A family.</text>
</comment>
<keyword evidence="4" id="KW-1185">Reference proteome</keyword>
<dbReference type="Proteomes" id="UP000002257">
    <property type="component" value="Chromosome"/>
</dbReference>
<dbReference type="STRING" id="395965.Msil_3206"/>
<dbReference type="InterPro" id="IPR006016">
    <property type="entry name" value="UspA"/>
</dbReference>
<dbReference type="Pfam" id="PF00582">
    <property type="entry name" value="Usp"/>
    <property type="match status" value="1"/>
</dbReference>
<dbReference type="HOGENOM" id="CLU_049301_11_0_5"/>
<dbReference type="CDD" id="cd00293">
    <property type="entry name" value="USP-like"/>
    <property type="match status" value="1"/>
</dbReference>
<dbReference type="eggNOG" id="COG0589">
    <property type="taxonomic scope" value="Bacteria"/>
</dbReference>
<dbReference type="RefSeq" id="WP_012592182.1">
    <property type="nucleotide sequence ID" value="NC_011666.1"/>
</dbReference>
<reference evidence="3 4" key="1">
    <citation type="journal article" date="2010" name="J. Bacteriol.">
        <title>Complete genome sequence of the aerobic facultative methanotroph Methylocella silvestris BL2.</title>
        <authorList>
            <person name="Chen Y."/>
            <person name="Crombie A."/>
            <person name="Rahman M.T."/>
            <person name="Dedysh S.N."/>
            <person name="Liesack W."/>
            <person name="Stott M.B."/>
            <person name="Alam M."/>
            <person name="Theisen A.R."/>
            <person name="Murrell J.C."/>
            <person name="Dunfield P.F."/>
        </authorList>
    </citation>
    <scope>NUCLEOTIDE SEQUENCE [LARGE SCALE GENOMIC DNA]</scope>
    <source>
        <strain evidence="4">DSM 15510 / CIP 108128 / LMG 27833 / NCIMB 13906 / BL2</strain>
    </source>
</reference>
<sequence length="151" mass="16044">MIEEERVYTNILIPTDGSELAGKAVIHGVELAQKIGAKVTFLMVTLPFQVFSAEAAMIEDTPADYTARLTELAQKTLDAAAAIAKAAGVAVETVQVENDRPYEAIISTASDKGADLIIMSSHGRKGISALILGSETAKVLTHCKIPVLVHR</sequence>
<dbReference type="Gene3D" id="3.40.50.620">
    <property type="entry name" value="HUPs"/>
    <property type="match status" value="1"/>
</dbReference>
<feature type="domain" description="UspA" evidence="2">
    <location>
        <begin position="8"/>
        <end position="149"/>
    </location>
</feature>